<reference evidence="1" key="1">
    <citation type="submission" date="2023-11" db="EMBL/GenBank/DDBJ databases">
        <authorList>
            <person name="De Vega J J."/>
            <person name="De Vega J J."/>
        </authorList>
    </citation>
    <scope>NUCLEOTIDE SEQUENCE</scope>
</reference>
<accession>A0AAD2K879</accession>
<evidence type="ECO:0008006" key="3">
    <source>
        <dbReference type="Google" id="ProtNLM"/>
    </source>
</evidence>
<gene>
    <name evidence="1" type="ORF">MYCIT1_LOCUS34642</name>
</gene>
<dbReference type="AlphaFoldDB" id="A0AAD2K879"/>
<protein>
    <recommendedName>
        <fullName evidence="3">F-box domain-containing protein</fullName>
    </recommendedName>
</protein>
<dbReference type="SUPFAM" id="SSF81383">
    <property type="entry name" value="F-box domain"/>
    <property type="match status" value="1"/>
</dbReference>
<evidence type="ECO:0000313" key="2">
    <source>
        <dbReference type="Proteomes" id="UP001295794"/>
    </source>
</evidence>
<name>A0AAD2K879_9AGAR</name>
<keyword evidence="2" id="KW-1185">Reference proteome</keyword>
<evidence type="ECO:0000313" key="1">
    <source>
        <dbReference type="EMBL" id="CAK5282686.1"/>
    </source>
</evidence>
<dbReference type="InterPro" id="IPR036047">
    <property type="entry name" value="F-box-like_dom_sf"/>
</dbReference>
<sequence>MRPPTMYLPFELWDIILRQLPDQELLIGARVCKAWNTICIEKHLQRSNISLASSSSACPTPTPLVLFAHQLRVVRLACCIPAAIPSLTVQFWVFAVHRDLADLLDLLRRTHVTELKISFRSNVLRLSHAEALVKLVCGIVQAFCSQGRVGAGQLDAMGVLLRGELYPVHPTCLHTWGVRYERLPNDGWTYYAPPPRRKWSILKRLTSRGGNTSDKSALLSVRLDDRRVATVTHLEAFQLRWISSTAVEVNFEPDLKRFTIGADSDLEVYREILPRICLPVLETLSVELPLPLDVLAAFLANHRSLICLRLLSSLSGSPLAPDIQPLSLPHLSTITVADSAMLPLLFGLISIGPSPKSISVTLQRPLFTEDSAMSRPVLSTLAQLRPETHLSLDLWITLASARTADIPADLLELAAHTMCIHTLVVHAHVISAVRAIVPWVSALPSLRTLELHAPEPVDDVAVVTCLRFVETRVRQRNVPLTVAYMEVSPVSLAGNATVS</sequence>
<dbReference type="Proteomes" id="UP001295794">
    <property type="component" value="Unassembled WGS sequence"/>
</dbReference>
<organism evidence="1 2">
    <name type="scientific">Mycena citricolor</name>
    <dbReference type="NCBI Taxonomy" id="2018698"/>
    <lineage>
        <taxon>Eukaryota</taxon>
        <taxon>Fungi</taxon>
        <taxon>Dikarya</taxon>
        <taxon>Basidiomycota</taxon>
        <taxon>Agaricomycotina</taxon>
        <taxon>Agaricomycetes</taxon>
        <taxon>Agaricomycetidae</taxon>
        <taxon>Agaricales</taxon>
        <taxon>Marasmiineae</taxon>
        <taxon>Mycenaceae</taxon>
        <taxon>Mycena</taxon>
    </lineage>
</organism>
<comment type="caution">
    <text evidence="1">The sequence shown here is derived from an EMBL/GenBank/DDBJ whole genome shotgun (WGS) entry which is preliminary data.</text>
</comment>
<dbReference type="EMBL" id="CAVNYO010000460">
    <property type="protein sequence ID" value="CAK5282686.1"/>
    <property type="molecule type" value="Genomic_DNA"/>
</dbReference>
<proteinExistence type="predicted"/>